<evidence type="ECO:0000256" key="15">
    <source>
        <dbReference type="HAMAP-Rule" id="MF_01113"/>
    </source>
</evidence>
<keyword evidence="4 15" id="KW-0963">Cytoplasm</keyword>
<dbReference type="CDD" id="cd03586">
    <property type="entry name" value="PolY_Pol_IV_kappa"/>
    <property type="match status" value="1"/>
</dbReference>
<feature type="binding site" evidence="15">
    <location>
        <position position="20"/>
    </location>
    <ligand>
        <name>Mg(2+)</name>
        <dbReference type="ChEBI" id="CHEBI:18420"/>
    </ligand>
</feature>
<gene>
    <name evidence="15 17" type="primary">dinB</name>
    <name evidence="17" type="ORF">GCM10009409_06430</name>
</gene>
<evidence type="ECO:0000256" key="6">
    <source>
        <dbReference type="ARBA" id="ARBA00022695"/>
    </source>
</evidence>
<evidence type="ECO:0000256" key="8">
    <source>
        <dbReference type="ARBA" id="ARBA00022723"/>
    </source>
</evidence>
<evidence type="ECO:0000256" key="5">
    <source>
        <dbReference type="ARBA" id="ARBA00022679"/>
    </source>
</evidence>
<dbReference type="InterPro" id="IPR043502">
    <property type="entry name" value="DNA/RNA_pol_sf"/>
</dbReference>
<evidence type="ECO:0000256" key="7">
    <source>
        <dbReference type="ARBA" id="ARBA00022705"/>
    </source>
</evidence>
<dbReference type="NCBIfam" id="NF002677">
    <property type="entry name" value="PRK02406.1"/>
    <property type="match status" value="1"/>
</dbReference>
<dbReference type="EMBL" id="BMQV01000004">
    <property type="protein sequence ID" value="GGP42401.1"/>
    <property type="molecule type" value="Genomic_DNA"/>
</dbReference>
<dbReference type="Pfam" id="PF11799">
    <property type="entry name" value="IMS_C"/>
    <property type="match status" value="1"/>
</dbReference>
<proteinExistence type="inferred from homology"/>
<evidence type="ECO:0000256" key="10">
    <source>
        <dbReference type="ARBA" id="ARBA00022842"/>
    </source>
</evidence>
<reference evidence="18" key="1">
    <citation type="journal article" date="2019" name="Int. J. Syst. Evol. Microbiol.">
        <title>The Global Catalogue of Microorganisms (GCM) 10K type strain sequencing project: providing services to taxonomists for standard genome sequencing and annotation.</title>
        <authorList>
            <consortium name="The Broad Institute Genomics Platform"/>
            <consortium name="The Broad Institute Genome Sequencing Center for Infectious Disease"/>
            <person name="Wu L."/>
            <person name="Ma J."/>
        </authorList>
    </citation>
    <scope>NUCLEOTIDE SEQUENCE [LARGE SCALE GENOMIC DNA]</scope>
    <source>
        <strain evidence="18">JCM 32304</strain>
    </source>
</reference>
<comment type="caution">
    <text evidence="17">The sequence shown here is derived from an EMBL/GenBank/DDBJ whole genome shotgun (WGS) entry which is preliminary data.</text>
</comment>
<dbReference type="PANTHER" id="PTHR11076">
    <property type="entry name" value="DNA REPAIR POLYMERASE UMUC / TRANSFERASE FAMILY MEMBER"/>
    <property type="match status" value="1"/>
</dbReference>
<comment type="cofactor">
    <cofactor evidence="15">
        <name>Mg(2+)</name>
        <dbReference type="ChEBI" id="CHEBI:18420"/>
    </cofactor>
    <text evidence="15">Binds 2 magnesium ions per subunit.</text>
</comment>
<dbReference type="HAMAP" id="MF_01113">
    <property type="entry name" value="DNApol_IV"/>
    <property type="match status" value="1"/>
</dbReference>
<dbReference type="InterPro" id="IPR017961">
    <property type="entry name" value="DNA_pol_Y-fam_little_finger"/>
</dbReference>
<evidence type="ECO:0000256" key="2">
    <source>
        <dbReference type="ARBA" id="ARBA00010945"/>
    </source>
</evidence>
<dbReference type="InterPro" id="IPR043128">
    <property type="entry name" value="Rev_trsase/Diguanyl_cyclase"/>
</dbReference>
<evidence type="ECO:0000313" key="17">
    <source>
        <dbReference type="EMBL" id="GGP42401.1"/>
    </source>
</evidence>
<keyword evidence="18" id="KW-1185">Reference proteome</keyword>
<evidence type="ECO:0000256" key="11">
    <source>
        <dbReference type="ARBA" id="ARBA00022932"/>
    </source>
</evidence>
<sequence length="371" mass="41350">MKSVELFSDGLRMRKIIHIDMDCYFAAVEMRDFPELRGKPIAVGGRSDRRGVISTCSYEARQFGVRSAMSSYHALQLCPQLILVPGRMHVYKFVSGQIREIFHRYTDLVEPLSLDEAYLDVTDCTEHKGSATLIANAIRDEIFAVTGLTASAGVAPIKFLAKIASDLNKPNGQYVITPNQISDFVKDLPLSKIPGVGKVTSQKLADIGLTTCFDVQQYPQAKLIEAFGKFGHVLIERSQGIDHRQISPHRVRKSVGVETTLAKDIFTLEQCHQVLPQLIQELSARVQRSAKDRIVNKQVVKLKFNDFKQTTIEQRSDEISVNVFYQLLEQALLRAEGRGIRLIGVSIGLADMTAANNNEADANLTQLDLAF</sequence>
<dbReference type="InterPro" id="IPR001126">
    <property type="entry name" value="UmuC"/>
</dbReference>
<feature type="binding site" evidence="15">
    <location>
        <position position="115"/>
    </location>
    <ligand>
        <name>Mg(2+)</name>
        <dbReference type="ChEBI" id="CHEBI:18420"/>
    </ligand>
</feature>
<dbReference type="PANTHER" id="PTHR11076:SF33">
    <property type="entry name" value="DNA POLYMERASE KAPPA"/>
    <property type="match status" value="1"/>
</dbReference>
<comment type="catalytic activity">
    <reaction evidence="14 15">
        <text>DNA(n) + a 2'-deoxyribonucleoside 5'-triphosphate = DNA(n+1) + diphosphate</text>
        <dbReference type="Rhea" id="RHEA:22508"/>
        <dbReference type="Rhea" id="RHEA-COMP:17339"/>
        <dbReference type="Rhea" id="RHEA-COMP:17340"/>
        <dbReference type="ChEBI" id="CHEBI:33019"/>
        <dbReference type="ChEBI" id="CHEBI:61560"/>
        <dbReference type="ChEBI" id="CHEBI:173112"/>
        <dbReference type="EC" id="2.7.7.7"/>
    </reaction>
</comment>
<dbReference type="Gene3D" id="3.30.70.270">
    <property type="match status" value="1"/>
</dbReference>
<keyword evidence="6 15" id="KW-0548">Nucleotidyltransferase</keyword>
<organism evidence="17 18">
    <name type="scientific">Shewanella saliphila</name>
    <dbReference type="NCBI Taxonomy" id="2282698"/>
    <lineage>
        <taxon>Bacteria</taxon>
        <taxon>Pseudomonadati</taxon>
        <taxon>Pseudomonadota</taxon>
        <taxon>Gammaproteobacteria</taxon>
        <taxon>Alteromonadales</taxon>
        <taxon>Shewanellaceae</taxon>
        <taxon>Shewanella</taxon>
    </lineage>
</organism>
<evidence type="ECO:0000256" key="13">
    <source>
        <dbReference type="ARBA" id="ARBA00023204"/>
    </source>
</evidence>
<evidence type="ECO:0000256" key="9">
    <source>
        <dbReference type="ARBA" id="ARBA00022763"/>
    </source>
</evidence>
<evidence type="ECO:0000256" key="12">
    <source>
        <dbReference type="ARBA" id="ARBA00023125"/>
    </source>
</evidence>
<evidence type="ECO:0000313" key="18">
    <source>
        <dbReference type="Proteomes" id="UP000654367"/>
    </source>
</evidence>
<dbReference type="Proteomes" id="UP000654367">
    <property type="component" value="Unassembled WGS sequence"/>
</dbReference>
<feature type="active site" evidence="15">
    <location>
        <position position="116"/>
    </location>
</feature>
<dbReference type="InterPro" id="IPR022880">
    <property type="entry name" value="DNApol_IV"/>
</dbReference>
<evidence type="ECO:0000256" key="14">
    <source>
        <dbReference type="ARBA" id="ARBA00049244"/>
    </source>
</evidence>
<keyword evidence="7 15" id="KW-0235">DNA replication</keyword>
<dbReference type="InterPro" id="IPR036775">
    <property type="entry name" value="DNA_pol_Y-fam_lit_finger_sf"/>
</dbReference>
<dbReference type="Pfam" id="PF21999">
    <property type="entry name" value="IMS_HHH_1"/>
    <property type="match status" value="1"/>
</dbReference>
<dbReference type="Gene3D" id="3.40.1170.60">
    <property type="match status" value="1"/>
</dbReference>
<keyword evidence="12 15" id="KW-0238">DNA-binding</keyword>
<comment type="function">
    <text evidence="15">Poorly processive, error-prone DNA polymerase involved in untargeted mutagenesis. Copies undamaged DNA at stalled replication forks, which arise in vivo from mismatched or misaligned primer ends. These misaligned primers can be extended by PolIV. Exhibits no 3'-5' exonuclease (proofreading) activity. May be involved in translesional synthesis, in conjunction with the beta clamp from PolIII.</text>
</comment>
<name>A0ABQ2Q1V0_9GAMM</name>
<keyword evidence="10 15" id="KW-0460">Magnesium</keyword>
<comment type="similarity">
    <text evidence="2 15">Belongs to the DNA polymerase type-Y family.</text>
</comment>
<keyword evidence="8 15" id="KW-0479">Metal-binding</keyword>
<dbReference type="Pfam" id="PF00817">
    <property type="entry name" value="IMS"/>
    <property type="match status" value="1"/>
</dbReference>
<evidence type="ECO:0000259" key="16">
    <source>
        <dbReference type="PROSITE" id="PS50173"/>
    </source>
</evidence>
<keyword evidence="11 15" id="KW-0239">DNA-directed DNA polymerase</keyword>
<comment type="subunit">
    <text evidence="15">Monomer.</text>
</comment>
<dbReference type="EC" id="2.7.7.7" evidence="15"/>
<feature type="domain" description="UmuC" evidence="16">
    <location>
        <begin position="16"/>
        <end position="197"/>
    </location>
</feature>
<keyword evidence="5 15" id="KW-0808">Transferase</keyword>
<keyword evidence="9 15" id="KW-0227">DNA damage</keyword>
<comment type="subcellular location">
    <subcellularLocation>
        <location evidence="1 15">Cytoplasm</location>
    </subcellularLocation>
</comment>
<dbReference type="InterPro" id="IPR053848">
    <property type="entry name" value="IMS_HHH_1"/>
</dbReference>
<dbReference type="SUPFAM" id="SSF100879">
    <property type="entry name" value="Lesion bypass DNA polymerase (Y-family), little finger domain"/>
    <property type="match status" value="1"/>
</dbReference>
<evidence type="ECO:0000256" key="3">
    <source>
        <dbReference type="ARBA" id="ARBA00022457"/>
    </source>
</evidence>
<dbReference type="SUPFAM" id="SSF56672">
    <property type="entry name" value="DNA/RNA polymerases"/>
    <property type="match status" value="1"/>
</dbReference>
<evidence type="ECO:0000256" key="1">
    <source>
        <dbReference type="ARBA" id="ARBA00004496"/>
    </source>
</evidence>
<dbReference type="PROSITE" id="PS50173">
    <property type="entry name" value="UMUC"/>
    <property type="match status" value="1"/>
</dbReference>
<dbReference type="Gene3D" id="1.10.150.20">
    <property type="entry name" value="5' to 3' exonuclease, C-terminal subdomain"/>
    <property type="match status" value="1"/>
</dbReference>
<accession>A0ABQ2Q1V0</accession>
<keyword evidence="13 15" id="KW-0234">DNA repair</keyword>
<keyword evidence="3 15" id="KW-0515">Mutator protein</keyword>
<feature type="site" description="Substrate discrimination" evidence="15">
    <location>
        <position position="25"/>
    </location>
</feature>
<evidence type="ECO:0000256" key="4">
    <source>
        <dbReference type="ARBA" id="ARBA00022490"/>
    </source>
</evidence>
<dbReference type="InterPro" id="IPR050116">
    <property type="entry name" value="DNA_polymerase-Y"/>
</dbReference>
<dbReference type="Gene3D" id="3.30.1490.100">
    <property type="entry name" value="DNA polymerase, Y-family, little finger domain"/>
    <property type="match status" value="1"/>
</dbReference>
<protein>
    <recommendedName>
        <fullName evidence="15">DNA polymerase IV</fullName>
        <shortName evidence="15">Pol IV</shortName>
        <ecNumber evidence="15">2.7.7.7</ecNumber>
    </recommendedName>
</protein>